<dbReference type="Proteomes" id="UP000584824">
    <property type="component" value="Unassembled WGS sequence"/>
</dbReference>
<keyword evidence="2 5" id="KW-0238">DNA-binding</keyword>
<dbReference type="CDD" id="cd06170">
    <property type="entry name" value="LuxR_C_like"/>
    <property type="match status" value="1"/>
</dbReference>
<dbReference type="AlphaFoldDB" id="A0A7W6K0Y5"/>
<dbReference type="PROSITE" id="PS50043">
    <property type="entry name" value="HTH_LUXR_2"/>
    <property type="match status" value="1"/>
</dbReference>
<evidence type="ECO:0000256" key="3">
    <source>
        <dbReference type="ARBA" id="ARBA00023163"/>
    </source>
</evidence>
<evidence type="ECO:0000256" key="2">
    <source>
        <dbReference type="ARBA" id="ARBA00023125"/>
    </source>
</evidence>
<dbReference type="InterPro" id="IPR036388">
    <property type="entry name" value="WH-like_DNA-bd_sf"/>
</dbReference>
<dbReference type="GO" id="GO:0006355">
    <property type="term" value="P:regulation of DNA-templated transcription"/>
    <property type="evidence" value="ECO:0007669"/>
    <property type="project" value="InterPro"/>
</dbReference>
<evidence type="ECO:0000313" key="6">
    <source>
        <dbReference type="Proteomes" id="UP000584824"/>
    </source>
</evidence>
<dbReference type="RefSeq" id="WP_183791354.1">
    <property type="nucleotide sequence ID" value="NZ_JACIDU010000005.1"/>
</dbReference>
<feature type="domain" description="HTH luxR-type" evidence="4">
    <location>
        <begin position="174"/>
        <end position="237"/>
    </location>
</feature>
<name>A0A7W6K0Y5_9HYPH</name>
<dbReference type="Gene3D" id="1.10.10.10">
    <property type="entry name" value="Winged helix-like DNA-binding domain superfamily/Winged helix DNA-binding domain"/>
    <property type="match status" value="1"/>
</dbReference>
<dbReference type="Gene3D" id="3.30.450.80">
    <property type="entry name" value="Transcription factor LuxR-like, autoinducer-binding domain"/>
    <property type="match status" value="1"/>
</dbReference>
<evidence type="ECO:0000313" key="5">
    <source>
        <dbReference type="EMBL" id="MBB4103136.1"/>
    </source>
</evidence>
<dbReference type="SMART" id="SM00421">
    <property type="entry name" value="HTH_LUXR"/>
    <property type="match status" value="1"/>
</dbReference>
<dbReference type="PRINTS" id="PR00038">
    <property type="entry name" value="HTHLUXR"/>
</dbReference>
<dbReference type="InterPro" id="IPR016032">
    <property type="entry name" value="Sig_transdc_resp-reg_C-effctor"/>
</dbReference>
<evidence type="ECO:0000256" key="1">
    <source>
        <dbReference type="ARBA" id="ARBA00023015"/>
    </source>
</evidence>
<keyword evidence="1" id="KW-0805">Transcription regulation</keyword>
<dbReference type="Pfam" id="PF03472">
    <property type="entry name" value="Autoind_bind"/>
    <property type="match status" value="1"/>
</dbReference>
<proteinExistence type="predicted"/>
<keyword evidence="6" id="KW-1185">Reference proteome</keyword>
<dbReference type="GO" id="GO:0003677">
    <property type="term" value="F:DNA binding"/>
    <property type="evidence" value="ECO:0007669"/>
    <property type="project" value="UniProtKB-KW"/>
</dbReference>
<dbReference type="SUPFAM" id="SSF46894">
    <property type="entry name" value="C-terminal effector domain of the bipartite response regulators"/>
    <property type="match status" value="1"/>
</dbReference>
<dbReference type="SUPFAM" id="SSF75516">
    <property type="entry name" value="Pheromone-binding domain of LuxR-like quorum-sensing transcription factors"/>
    <property type="match status" value="1"/>
</dbReference>
<evidence type="ECO:0000259" key="4">
    <source>
        <dbReference type="PROSITE" id="PS50043"/>
    </source>
</evidence>
<reference evidence="5 6" key="1">
    <citation type="submission" date="2020-08" db="EMBL/GenBank/DDBJ databases">
        <title>Genomic Encyclopedia of Type Strains, Phase IV (KMG-IV): sequencing the most valuable type-strain genomes for metagenomic binning, comparative biology and taxonomic classification.</title>
        <authorList>
            <person name="Goeker M."/>
        </authorList>
    </citation>
    <scope>NUCLEOTIDE SEQUENCE [LARGE SCALE GENOMIC DNA]</scope>
    <source>
        <strain evidence="5 6">DSM 26385</strain>
    </source>
</reference>
<dbReference type="Pfam" id="PF00196">
    <property type="entry name" value="GerE"/>
    <property type="match status" value="1"/>
</dbReference>
<protein>
    <submittedName>
        <fullName evidence="5">DNA-binding CsgD family transcriptional regulator</fullName>
    </submittedName>
</protein>
<accession>A0A7W6K0Y5</accession>
<dbReference type="InterPro" id="IPR005143">
    <property type="entry name" value="TF_LuxR_autoind-bd_dom"/>
</dbReference>
<dbReference type="InterPro" id="IPR000792">
    <property type="entry name" value="Tscrpt_reg_LuxR_C"/>
</dbReference>
<dbReference type="EMBL" id="JACIDU010000005">
    <property type="protein sequence ID" value="MBB4103136.1"/>
    <property type="molecule type" value="Genomic_DNA"/>
</dbReference>
<sequence length="250" mass="27790">MDDRTHLARSLLDIQTLETPEELADALNVISARYGLSHVTFLALRTGSTSPLTPFYASTYPQEWINTYVVNDYIAIDPVVAIARTGLLPMDWSSVKRQSGEVTHFFDDAIRHGVGPNGLAIPIRGANGERCLFSVTSDLPNEDWAVLKRSIVHELHIIAYYLHEKVMRISGLRHPGMERDLSTRERQCLQLLASGKIYKQIAAALDVSESAVRIYIRSARRNLTNSANCGSLPGLHNPLSHTPATWDALC</sequence>
<dbReference type="InterPro" id="IPR036693">
    <property type="entry name" value="TF_LuxR_autoind-bd_dom_sf"/>
</dbReference>
<organism evidence="5 6">
    <name type="scientific">Allorhizobium borbori</name>
    <dbReference type="NCBI Taxonomy" id="485907"/>
    <lineage>
        <taxon>Bacteria</taxon>
        <taxon>Pseudomonadati</taxon>
        <taxon>Pseudomonadota</taxon>
        <taxon>Alphaproteobacteria</taxon>
        <taxon>Hyphomicrobiales</taxon>
        <taxon>Rhizobiaceae</taxon>
        <taxon>Rhizobium/Agrobacterium group</taxon>
        <taxon>Allorhizobium</taxon>
    </lineage>
</organism>
<gene>
    <name evidence="5" type="ORF">GGQ66_001691</name>
</gene>
<keyword evidence="3" id="KW-0804">Transcription</keyword>
<comment type="caution">
    <text evidence="5">The sequence shown here is derived from an EMBL/GenBank/DDBJ whole genome shotgun (WGS) entry which is preliminary data.</text>
</comment>